<sequence>MATVVPLNIVMLPNHFVPDMSKLDPFNGQIGVDYTLTETTALENSHRDFDKDNKTCRGMLLHYKTSSLYHIYGKYKGAKEIWDGLQAKYETDDFGTKKYFIHEYENLCAEIIAEGMNICETFQKDLTLLELVSHIKIEEQNRMQTKGKIIEHSSSNANLVETKKNFNNKGGRHFTKGPNQIHRTSKATNSRDCLDGFSPHGKRKVSKVQAHLTEAEDIIVVVVSEANLVVNITEWILYTGATRYICSSREMFKVNEAASEEECVFMGNSSTVKLFGKGKVLLKLTSGKSLDLNNVLHVPDIRRNFIFENFVGNGFYNGGFFVLDIMMNDNASTCAYIAESVSIWYDRLGYVNVASVKKT</sequence>
<keyword evidence="3" id="KW-1185">Reference proteome</keyword>
<evidence type="ECO:0000313" key="2">
    <source>
        <dbReference type="EMBL" id="KAK9697193.1"/>
    </source>
</evidence>
<dbReference type="PANTHER" id="PTHR47592">
    <property type="entry name" value="PBF68 PROTEIN"/>
    <property type="match status" value="1"/>
</dbReference>
<name>A0AAW1J1U1_SAPOF</name>
<proteinExistence type="predicted"/>
<organism evidence="2 3">
    <name type="scientific">Saponaria officinalis</name>
    <name type="common">Common soapwort</name>
    <name type="synonym">Lychnis saponaria</name>
    <dbReference type="NCBI Taxonomy" id="3572"/>
    <lineage>
        <taxon>Eukaryota</taxon>
        <taxon>Viridiplantae</taxon>
        <taxon>Streptophyta</taxon>
        <taxon>Embryophyta</taxon>
        <taxon>Tracheophyta</taxon>
        <taxon>Spermatophyta</taxon>
        <taxon>Magnoliopsida</taxon>
        <taxon>eudicotyledons</taxon>
        <taxon>Gunneridae</taxon>
        <taxon>Pentapetalae</taxon>
        <taxon>Caryophyllales</taxon>
        <taxon>Caryophyllaceae</taxon>
        <taxon>Caryophylleae</taxon>
        <taxon>Saponaria</taxon>
    </lineage>
</organism>
<comment type="caution">
    <text evidence="2">The sequence shown here is derived from an EMBL/GenBank/DDBJ whole genome shotgun (WGS) entry which is preliminary data.</text>
</comment>
<dbReference type="PANTHER" id="PTHR47592:SF30">
    <property type="entry name" value="CCHC-TYPE DOMAIN-CONTAINING PROTEIN"/>
    <property type="match status" value="1"/>
</dbReference>
<dbReference type="AlphaFoldDB" id="A0AAW1J1U1"/>
<dbReference type="EMBL" id="JBDFQZ010000008">
    <property type="protein sequence ID" value="KAK9697193.1"/>
    <property type="molecule type" value="Genomic_DNA"/>
</dbReference>
<dbReference type="InterPro" id="IPR054722">
    <property type="entry name" value="PolX-like_BBD"/>
</dbReference>
<gene>
    <name evidence="2" type="ORF">RND81_08G020500</name>
</gene>
<evidence type="ECO:0000313" key="3">
    <source>
        <dbReference type="Proteomes" id="UP001443914"/>
    </source>
</evidence>
<feature type="domain" description="Retrovirus-related Pol polyprotein from transposon TNT 1-94-like beta-barrel" evidence="1">
    <location>
        <begin position="235"/>
        <end position="306"/>
    </location>
</feature>
<accession>A0AAW1J1U1</accession>
<protein>
    <recommendedName>
        <fullName evidence="1">Retrovirus-related Pol polyprotein from transposon TNT 1-94-like beta-barrel domain-containing protein</fullName>
    </recommendedName>
</protein>
<dbReference type="Pfam" id="PF22936">
    <property type="entry name" value="Pol_BBD"/>
    <property type="match status" value="1"/>
</dbReference>
<evidence type="ECO:0000259" key="1">
    <source>
        <dbReference type="Pfam" id="PF22936"/>
    </source>
</evidence>
<dbReference type="Proteomes" id="UP001443914">
    <property type="component" value="Unassembled WGS sequence"/>
</dbReference>
<reference evidence="2" key="1">
    <citation type="submission" date="2024-03" db="EMBL/GenBank/DDBJ databases">
        <title>WGS assembly of Saponaria officinalis var. Norfolk2.</title>
        <authorList>
            <person name="Jenkins J."/>
            <person name="Shu S."/>
            <person name="Grimwood J."/>
            <person name="Barry K."/>
            <person name="Goodstein D."/>
            <person name="Schmutz J."/>
            <person name="Leebens-Mack J."/>
            <person name="Osbourn A."/>
        </authorList>
    </citation>
    <scope>NUCLEOTIDE SEQUENCE [LARGE SCALE GENOMIC DNA]</scope>
    <source>
        <strain evidence="2">JIC</strain>
    </source>
</reference>